<evidence type="ECO:0000313" key="1">
    <source>
        <dbReference type="EMBL" id="VEP18493.1"/>
    </source>
</evidence>
<dbReference type="AlphaFoldDB" id="A0A563W4N8"/>
<name>A0A563W4N8_9CYAN</name>
<dbReference type="Proteomes" id="UP000320055">
    <property type="component" value="Unassembled WGS sequence"/>
</dbReference>
<sequence length="55" mass="6243">MLVATVEQFSLVVGLKPQILFSRWLLINFAHLSSGQLINDGLFEYNLGKIRLPKN</sequence>
<gene>
    <name evidence="1" type="ORF">H1P_80048</name>
</gene>
<accession>A0A563W4N8</accession>
<keyword evidence="2" id="KW-1185">Reference proteome</keyword>
<reference evidence="1 2" key="1">
    <citation type="submission" date="2019-01" db="EMBL/GenBank/DDBJ databases">
        <authorList>
            <person name="Brito A."/>
        </authorList>
    </citation>
    <scope>NUCLEOTIDE SEQUENCE [LARGE SCALE GENOMIC DNA]</scope>
    <source>
        <strain evidence="1">1</strain>
    </source>
</reference>
<proteinExistence type="predicted"/>
<dbReference type="EMBL" id="CAACVJ010000687">
    <property type="protein sequence ID" value="VEP18493.1"/>
    <property type="molecule type" value="Genomic_DNA"/>
</dbReference>
<protein>
    <submittedName>
        <fullName evidence="1">Uncharacterized protein</fullName>
    </submittedName>
</protein>
<organism evidence="1 2">
    <name type="scientific">Hyella patelloides LEGE 07179</name>
    <dbReference type="NCBI Taxonomy" id="945734"/>
    <lineage>
        <taxon>Bacteria</taxon>
        <taxon>Bacillati</taxon>
        <taxon>Cyanobacteriota</taxon>
        <taxon>Cyanophyceae</taxon>
        <taxon>Pleurocapsales</taxon>
        <taxon>Hyellaceae</taxon>
        <taxon>Hyella</taxon>
    </lineage>
</organism>
<evidence type="ECO:0000313" key="2">
    <source>
        <dbReference type="Proteomes" id="UP000320055"/>
    </source>
</evidence>